<accession>A0A3L8RYD6</accession>
<dbReference type="Proteomes" id="UP000276834">
    <property type="component" value="Unassembled WGS sequence"/>
</dbReference>
<evidence type="ECO:0000313" key="1">
    <source>
        <dbReference type="EMBL" id="RLV90263.1"/>
    </source>
</evidence>
<name>A0A3L8RYD6_CHLGU</name>
<protein>
    <submittedName>
        <fullName evidence="1">Uncharacterized protein</fullName>
    </submittedName>
</protein>
<dbReference type="EMBL" id="QUSF01000127">
    <property type="protein sequence ID" value="RLV90263.1"/>
    <property type="molecule type" value="Genomic_DNA"/>
</dbReference>
<reference evidence="1 2" key="1">
    <citation type="journal article" date="2018" name="Proc. R. Soc. B">
        <title>A non-coding region near Follistatin controls head colour polymorphism in the Gouldian finch.</title>
        <authorList>
            <person name="Toomey M.B."/>
            <person name="Marques C.I."/>
            <person name="Andrade P."/>
            <person name="Araujo P.M."/>
            <person name="Sabatino S."/>
            <person name="Gazda M.A."/>
            <person name="Afonso S."/>
            <person name="Lopes R.J."/>
            <person name="Corbo J.C."/>
            <person name="Carneiro M."/>
        </authorList>
    </citation>
    <scope>NUCLEOTIDE SEQUENCE [LARGE SCALE GENOMIC DNA]</scope>
    <source>
        <strain evidence="1">Red01</strain>
        <tissue evidence="1">Muscle</tissue>
    </source>
</reference>
<keyword evidence="2" id="KW-1185">Reference proteome</keyword>
<sequence>MLSFVVLVKRSINRGLSRQDTYLKESFLRFKIPASHDKEMISAAGPSALPAWFLTFHNAPLHAVNASEWRAENVPKCSLTGNHISQPGHWLLDSAGMKPWPC</sequence>
<gene>
    <name evidence="1" type="ORF">DV515_00014513</name>
</gene>
<proteinExistence type="predicted"/>
<evidence type="ECO:0000313" key="2">
    <source>
        <dbReference type="Proteomes" id="UP000276834"/>
    </source>
</evidence>
<dbReference type="AlphaFoldDB" id="A0A3L8RYD6"/>
<organism evidence="1 2">
    <name type="scientific">Chloebia gouldiae</name>
    <name type="common">Gouldian finch</name>
    <name type="synonym">Erythrura gouldiae</name>
    <dbReference type="NCBI Taxonomy" id="44316"/>
    <lineage>
        <taxon>Eukaryota</taxon>
        <taxon>Metazoa</taxon>
        <taxon>Chordata</taxon>
        <taxon>Craniata</taxon>
        <taxon>Vertebrata</taxon>
        <taxon>Euteleostomi</taxon>
        <taxon>Archelosauria</taxon>
        <taxon>Archosauria</taxon>
        <taxon>Dinosauria</taxon>
        <taxon>Saurischia</taxon>
        <taxon>Theropoda</taxon>
        <taxon>Coelurosauria</taxon>
        <taxon>Aves</taxon>
        <taxon>Neognathae</taxon>
        <taxon>Neoaves</taxon>
        <taxon>Telluraves</taxon>
        <taxon>Australaves</taxon>
        <taxon>Passeriformes</taxon>
        <taxon>Passeroidea</taxon>
        <taxon>Passeridae</taxon>
        <taxon>Chloebia</taxon>
    </lineage>
</organism>
<comment type="caution">
    <text evidence="1">The sequence shown here is derived from an EMBL/GenBank/DDBJ whole genome shotgun (WGS) entry which is preliminary data.</text>
</comment>